<reference evidence="4 5" key="1">
    <citation type="journal article" date="2015" name="Genome Announc.">
        <title>Draft Genome Sequence and Gene Annotation of the Entomopathogenic Fungus Verticillium hemipterigenum.</title>
        <authorList>
            <person name="Horn F."/>
            <person name="Habel A."/>
            <person name="Scharf D.H."/>
            <person name="Dworschak J."/>
            <person name="Brakhage A.A."/>
            <person name="Guthke R."/>
            <person name="Hertweck C."/>
            <person name="Linde J."/>
        </authorList>
    </citation>
    <scope>NUCLEOTIDE SEQUENCE [LARGE SCALE GENOMIC DNA]</scope>
</reference>
<keyword evidence="2" id="KW-0521">NADP</keyword>
<dbReference type="AlphaFoldDB" id="A0A0A1T4Z8"/>
<evidence type="ECO:0000313" key="5">
    <source>
        <dbReference type="Proteomes" id="UP000039046"/>
    </source>
</evidence>
<comment type="similarity">
    <text evidence="1">Belongs to the short-chain dehydrogenases/reductases (SDR) family.</text>
</comment>
<protein>
    <submittedName>
        <fullName evidence="4">Putative 3-alpha-(Or 20-beta)-hydroxysteroid dehydrogenase</fullName>
    </submittedName>
</protein>
<dbReference type="PANTHER" id="PTHR24321:SF8">
    <property type="entry name" value="ESTRADIOL 17-BETA-DEHYDROGENASE 8-RELATED"/>
    <property type="match status" value="1"/>
</dbReference>
<dbReference type="CDD" id="cd05233">
    <property type="entry name" value="SDR_c"/>
    <property type="match status" value="1"/>
</dbReference>
<sequence length="263" mass="27772">MAVTTSEAIDTQKPLAGKVFAVTGGASGIGFATAKILSAKGGVVCVADVDAKAMKDAADYFTSINAEFMIEKVDVSKRKEVDGWIQSIVDKHGRLDGAANVAGIIGKDHGVAAVSELDDDEWDRIIAVNLTGAMYCLRAELRNIVNGGSIVNVSSIHGIKGFARHGAYDASKHGMIGLTKAAALENGNREVRVNSVAPGAIYTPLMQKNWDANNRPSDAPFDEPTAFQRQGTAEETANVIVFLLSPESSFVSGSVYQVDGAWI</sequence>
<organism evidence="4 5">
    <name type="scientific">[Torrubiella] hemipterigena</name>
    <dbReference type="NCBI Taxonomy" id="1531966"/>
    <lineage>
        <taxon>Eukaryota</taxon>
        <taxon>Fungi</taxon>
        <taxon>Dikarya</taxon>
        <taxon>Ascomycota</taxon>
        <taxon>Pezizomycotina</taxon>
        <taxon>Sordariomycetes</taxon>
        <taxon>Hypocreomycetidae</taxon>
        <taxon>Hypocreales</taxon>
        <taxon>Clavicipitaceae</taxon>
        <taxon>Clavicipitaceae incertae sedis</taxon>
        <taxon>'Torrubiella' clade</taxon>
    </lineage>
</organism>
<dbReference type="SUPFAM" id="SSF51735">
    <property type="entry name" value="NAD(P)-binding Rossmann-fold domains"/>
    <property type="match status" value="1"/>
</dbReference>
<dbReference type="PRINTS" id="PR00081">
    <property type="entry name" value="GDHRDH"/>
</dbReference>
<proteinExistence type="inferred from homology"/>
<name>A0A0A1T4Z8_9HYPO</name>
<evidence type="ECO:0000256" key="3">
    <source>
        <dbReference type="ARBA" id="ARBA00023002"/>
    </source>
</evidence>
<dbReference type="HOGENOM" id="CLU_010194_1_0_1"/>
<evidence type="ECO:0000256" key="2">
    <source>
        <dbReference type="ARBA" id="ARBA00022857"/>
    </source>
</evidence>
<dbReference type="InterPro" id="IPR002347">
    <property type="entry name" value="SDR_fam"/>
</dbReference>
<keyword evidence="5" id="KW-1185">Reference proteome</keyword>
<gene>
    <name evidence="4" type="ORF">VHEMI00605</name>
</gene>
<dbReference type="Gene3D" id="3.40.50.720">
    <property type="entry name" value="NAD(P)-binding Rossmann-like Domain"/>
    <property type="match status" value="1"/>
</dbReference>
<dbReference type="FunFam" id="3.40.50.720:FF:000084">
    <property type="entry name" value="Short-chain dehydrogenase reductase"/>
    <property type="match status" value="1"/>
</dbReference>
<evidence type="ECO:0000313" key="4">
    <source>
        <dbReference type="EMBL" id="CEJ80424.1"/>
    </source>
</evidence>
<accession>A0A0A1T4Z8</accession>
<dbReference type="PRINTS" id="PR00080">
    <property type="entry name" value="SDRFAMILY"/>
</dbReference>
<keyword evidence="3" id="KW-0560">Oxidoreductase</keyword>
<dbReference type="GO" id="GO:0016491">
    <property type="term" value="F:oxidoreductase activity"/>
    <property type="evidence" value="ECO:0007669"/>
    <property type="project" value="UniProtKB-KW"/>
</dbReference>
<dbReference type="EMBL" id="CDHN01000001">
    <property type="protein sequence ID" value="CEJ80424.1"/>
    <property type="molecule type" value="Genomic_DNA"/>
</dbReference>
<dbReference type="PANTHER" id="PTHR24321">
    <property type="entry name" value="DEHYDROGENASES, SHORT CHAIN"/>
    <property type="match status" value="1"/>
</dbReference>
<dbReference type="OrthoDB" id="1669814at2759"/>
<dbReference type="STRING" id="1531966.A0A0A1T4Z8"/>
<dbReference type="Pfam" id="PF13561">
    <property type="entry name" value="adh_short_C2"/>
    <property type="match status" value="1"/>
</dbReference>
<dbReference type="InterPro" id="IPR036291">
    <property type="entry name" value="NAD(P)-bd_dom_sf"/>
</dbReference>
<evidence type="ECO:0000256" key="1">
    <source>
        <dbReference type="ARBA" id="ARBA00006484"/>
    </source>
</evidence>
<dbReference type="Proteomes" id="UP000039046">
    <property type="component" value="Unassembled WGS sequence"/>
</dbReference>